<sequence length="272" mass="29808">MTSIQDFIDARTHIGFSQREVAAISGVSESTIRRAELGESNVSIVVFNQLMYAVGVKQAGFQPICDYSAMVAARFVLGDTAVQLSDAAREWITRWRKMGTAADGASGFKTILRTAGYAARILDRPRRETYHGPLLPTQIFSRLRELQQSDNLNWAVTGADGLPMIYVSDPPLALERLNDVGGGSNRRSRFWEGVTLLDMSPVVNARVRGRVLAGGDKVRSMGEIQTVIDMYSAGQIDAADRRANSIHARSFADWEGLGSGLVRRARETGEQA</sequence>
<dbReference type="Pfam" id="PF01381">
    <property type="entry name" value="HTH_3"/>
    <property type="match status" value="1"/>
</dbReference>
<dbReference type="PROSITE" id="PS50943">
    <property type="entry name" value="HTH_CROC1"/>
    <property type="match status" value="1"/>
</dbReference>
<dbReference type="GO" id="GO:0003677">
    <property type="term" value="F:DNA binding"/>
    <property type="evidence" value="ECO:0007669"/>
    <property type="project" value="InterPro"/>
</dbReference>
<dbReference type="PROSITE" id="PS00962">
    <property type="entry name" value="RIBOSOMAL_S2_1"/>
    <property type="match status" value="1"/>
</dbReference>
<evidence type="ECO:0000313" key="3">
    <source>
        <dbReference type="Proteomes" id="UP000627573"/>
    </source>
</evidence>
<organism evidence="2 3">
    <name type="scientific">Rhodococcus erythropolis</name>
    <name type="common">Arthrobacter picolinophilus</name>
    <dbReference type="NCBI Taxonomy" id="1833"/>
    <lineage>
        <taxon>Bacteria</taxon>
        <taxon>Bacillati</taxon>
        <taxon>Actinomycetota</taxon>
        <taxon>Actinomycetes</taxon>
        <taxon>Mycobacteriales</taxon>
        <taxon>Nocardiaceae</taxon>
        <taxon>Rhodococcus</taxon>
        <taxon>Rhodococcus erythropolis group</taxon>
    </lineage>
</organism>
<protein>
    <submittedName>
        <fullName evidence="2">Helix-turn-helix domain-containing protein</fullName>
    </submittedName>
</protein>
<keyword evidence="3" id="KW-1185">Reference proteome</keyword>
<dbReference type="CDD" id="cd00093">
    <property type="entry name" value="HTH_XRE"/>
    <property type="match status" value="1"/>
</dbReference>
<reference evidence="2 3" key="1">
    <citation type="submission" date="2020-12" db="EMBL/GenBank/DDBJ databases">
        <title>Draft genome sequence of furan degrading bacterial strain FUR100.</title>
        <authorList>
            <person name="Woiski C."/>
        </authorList>
    </citation>
    <scope>NUCLEOTIDE SEQUENCE [LARGE SCALE GENOMIC DNA]</scope>
    <source>
        <strain evidence="2 3">FUR100</strain>
    </source>
</reference>
<feature type="domain" description="HTH cro/C1-type" evidence="1">
    <location>
        <begin position="7"/>
        <end position="61"/>
    </location>
</feature>
<gene>
    <name evidence="2" type="ORF">I3517_35730</name>
</gene>
<dbReference type="GO" id="GO:0005840">
    <property type="term" value="C:ribosome"/>
    <property type="evidence" value="ECO:0007669"/>
    <property type="project" value="InterPro"/>
</dbReference>
<dbReference type="SUPFAM" id="SSF47413">
    <property type="entry name" value="lambda repressor-like DNA-binding domains"/>
    <property type="match status" value="1"/>
</dbReference>
<proteinExistence type="predicted"/>
<dbReference type="InterPro" id="IPR018130">
    <property type="entry name" value="Ribosomal_uS2_CS"/>
</dbReference>
<evidence type="ECO:0000313" key="2">
    <source>
        <dbReference type="EMBL" id="MBH5147956.1"/>
    </source>
</evidence>
<dbReference type="InterPro" id="IPR010982">
    <property type="entry name" value="Lambda_DNA-bd_dom_sf"/>
</dbReference>
<evidence type="ECO:0000259" key="1">
    <source>
        <dbReference type="PROSITE" id="PS50943"/>
    </source>
</evidence>
<dbReference type="EMBL" id="JAECSB010000105">
    <property type="protein sequence ID" value="MBH5147956.1"/>
    <property type="molecule type" value="Genomic_DNA"/>
</dbReference>
<accession>A0A8I1A6F9</accession>
<dbReference type="AlphaFoldDB" id="A0A8I1A6F9"/>
<dbReference type="InterPro" id="IPR001387">
    <property type="entry name" value="Cro/C1-type_HTH"/>
</dbReference>
<name>A0A8I1A6F9_RHOER</name>
<dbReference type="RefSeq" id="WP_197942354.1">
    <property type="nucleotide sequence ID" value="NZ_JAECSB010000105.1"/>
</dbReference>
<dbReference type="Gene3D" id="1.10.260.40">
    <property type="entry name" value="lambda repressor-like DNA-binding domains"/>
    <property type="match status" value="1"/>
</dbReference>
<comment type="caution">
    <text evidence="2">The sequence shown here is derived from an EMBL/GenBank/DDBJ whole genome shotgun (WGS) entry which is preliminary data.</text>
</comment>
<dbReference type="GO" id="GO:0003735">
    <property type="term" value="F:structural constituent of ribosome"/>
    <property type="evidence" value="ECO:0007669"/>
    <property type="project" value="InterPro"/>
</dbReference>
<dbReference type="GO" id="GO:0006412">
    <property type="term" value="P:translation"/>
    <property type="evidence" value="ECO:0007669"/>
    <property type="project" value="InterPro"/>
</dbReference>
<dbReference type="Proteomes" id="UP000627573">
    <property type="component" value="Unassembled WGS sequence"/>
</dbReference>